<evidence type="ECO:0000313" key="2">
    <source>
        <dbReference type="Proteomes" id="UP000294933"/>
    </source>
</evidence>
<accession>A0A4Y7PTA3</accession>
<sequence length="209" mass="24128">MLRSFADREYLSRFVLLFPRPRGISPQSYIDSHHARLSRRLHTLPCLVLKFVFRRLHLDSRDLLRSTTYGGHENQQLFEAYLMRRERRAANHRRSIIFLEPPFVNILQPDFGNSILKPAFEFIPSLSHSLLYTITCDIYDARELELLSTASIIISDSCTFNNTQAFAACESDSPSIHRFDTLDIATSDLSCLDLDPFGIMFIHPSNRSC</sequence>
<name>A0A4Y7PTA3_9AGAM</name>
<reference evidence="1 2" key="1">
    <citation type="submission" date="2018-06" db="EMBL/GenBank/DDBJ databases">
        <title>A transcriptomic atlas of mushroom development highlights an independent origin of complex multicellularity.</title>
        <authorList>
            <consortium name="DOE Joint Genome Institute"/>
            <person name="Krizsan K."/>
            <person name="Almasi E."/>
            <person name="Merenyi Z."/>
            <person name="Sahu N."/>
            <person name="Viragh M."/>
            <person name="Koszo T."/>
            <person name="Mondo S."/>
            <person name="Kiss B."/>
            <person name="Balint B."/>
            <person name="Kues U."/>
            <person name="Barry K."/>
            <person name="Hegedus J.C."/>
            <person name="Henrissat B."/>
            <person name="Johnson J."/>
            <person name="Lipzen A."/>
            <person name="Ohm R."/>
            <person name="Nagy I."/>
            <person name="Pangilinan J."/>
            <person name="Yan J."/>
            <person name="Xiong Y."/>
            <person name="Grigoriev I.V."/>
            <person name="Hibbett D.S."/>
            <person name="Nagy L.G."/>
        </authorList>
    </citation>
    <scope>NUCLEOTIDE SEQUENCE [LARGE SCALE GENOMIC DNA]</scope>
    <source>
        <strain evidence="1 2">SZMC22713</strain>
    </source>
</reference>
<dbReference type="AlphaFoldDB" id="A0A4Y7PTA3"/>
<dbReference type="EMBL" id="ML170216">
    <property type="protein sequence ID" value="TDL17789.1"/>
    <property type="molecule type" value="Genomic_DNA"/>
</dbReference>
<keyword evidence="2" id="KW-1185">Reference proteome</keyword>
<protein>
    <submittedName>
        <fullName evidence="1">Uncharacterized protein</fullName>
    </submittedName>
</protein>
<evidence type="ECO:0000313" key="1">
    <source>
        <dbReference type="EMBL" id="TDL17789.1"/>
    </source>
</evidence>
<dbReference type="Proteomes" id="UP000294933">
    <property type="component" value="Unassembled WGS sequence"/>
</dbReference>
<dbReference type="VEuPathDB" id="FungiDB:BD410DRAFT_536833"/>
<organism evidence="1 2">
    <name type="scientific">Rickenella mellea</name>
    <dbReference type="NCBI Taxonomy" id="50990"/>
    <lineage>
        <taxon>Eukaryota</taxon>
        <taxon>Fungi</taxon>
        <taxon>Dikarya</taxon>
        <taxon>Basidiomycota</taxon>
        <taxon>Agaricomycotina</taxon>
        <taxon>Agaricomycetes</taxon>
        <taxon>Hymenochaetales</taxon>
        <taxon>Rickenellaceae</taxon>
        <taxon>Rickenella</taxon>
    </lineage>
</organism>
<proteinExistence type="predicted"/>
<gene>
    <name evidence="1" type="ORF">BD410DRAFT_536833</name>
</gene>